<keyword evidence="5" id="KW-1185">Reference proteome</keyword>
<dbReference type="AlphaFoldDB" id="A0A1Y1T2C5"/>
<dbReference type="EMBL" id="ARYN01000013">
    <property type="protein sequence ID" value="ORL44643.1"/>
    <property type="molecule type" value="Genomic_DNA"/>
</dbReference>
<dbReference type="SUPFAM" id="SSF88713">
    <property type="entry name" value="Glycoside hydrolase/deacetylase"/>
    <property type="match status" value="1"/>
</dbReference>
<dbReference type="InterPro" id="IPR050248">
    <property type="entry name" value="Polysacc_deacetylase_ArnD"/>
</dbReference>
<dbReference type="GO" id="GO:0046872">
    <property type="term" value="F:metal ion binding"/>
    <property type="evidence" value="ECO:0007669"/>
    <property type="project" value="UniProtKB-KW"/>
</dbReference>
<name>A0A1Y1T2C5_9FLAO</name>
<dbReference type="PANTHER" id="PTHR10587:SF133">
    <property type="entry name" value="CHITIN DEACETYLASE 1-RELATED"/>
    <property type="match status" value="1"/>
</dbReference>
<dbReference type="Gene3D" id="3.20.20.370">
    <property type="entry name" value="Glycoside hydrolase/deacetylase"/>
    <property type="match status" value="1"/>
</dbReference>
<dbReference type="GO" id="GO:0016020">
    <property type="term" value="C:membrane"/>
    <property type="evidence" value="ECO:0007669"/>
    <property type="project" value="TreeGrafter"/>
</dbReference>
<dbReference type="OrthoDB" id="9812065at2"/>
<dbReference type="Pfam" id="PF01522">
    <property type="entry name" value="Polysacc_deac_1"/>
    <property type="match status" value="1"/>
</dbReference>
<keyword evidence="1" id="KW-0479">Metal-binding</keyword>
<reference evidence="4 5" key="1">
    <citation type="submission" date="2013-04" db="EMBL/GenBank/DDBJ databases">
        <title>Zunongwangia sp. 22II14-10F7 Genome Sequencing.</title>
        <authorList>
            <person name="Lai Q."/>
            <person name="Shao Z."/>
        </authorList>
    </citation>
    <scope>NUCLEOTIDE SEQUENCE [LARGE SCALE GENOMIC DNA]</scope>
    <source>
        <strain evidence="4 5">22II14-10F7</strain>
    </source>
</reference>
<dbReference type="PANTHER" id="PTHR10587">
    <property type="entry name" value="GLYCOSYL TRANSFERASE-RELATED"/>
    <property type="match status" value="1"/>
</dbReference>
<dbReference type="CDD" id="cd10917">
    <property type="entry name" value="CE4_NodB_like_6s_7s"/>
    <property type="match status" value="1"/>
</dbReference>
<comment type="caution">
    <text evidence="4">The sequence shown here is derived from an EMBL/GenBank/DDBJ whole genome shotgun (WGS) entry which is preliminary data.</text>
</comment>
<protein>
    <submittedName>
        <fullName evidence="4">Polysaccharide deacetylase</fullName>
    </submittedName>
</protein>
<feature type="domain" description="NodB homology" evidence="3">
    <location>
        <begin position="27"/>
        <end position="212"/>
    </location>
</feature>
<evidence type="ECO:0000313" key="5">
    <source>
        <dbReference type="Proteomes" id="UP000192746"/>
    </source>
</evidence>
<proteinExistence type="predicted"/>
<dbReference type="PROSITE" id="PS51677">
    <property type="entry name" value="NODB"/>
    <property type="match status" value="1"/>
</dbReference>
<dbReference type="InterPro" id="IPR002509">
    <property type="entry name" value="NODB_dom"/>
</dbReference>
<dbReference type="STRING" id="1185767.IIF7_14064"/>
<dbReference type="GO" id="GO:0016810">
    <property type="term" value="F:hydrolase activity, acting on carbon-nitrogen (but not peptide) bonds"/>
    <property type="evidence" value="ECO:0007669"/>
    <property type="project" value="InterPro"/>
</dbReference>
<organism evidence="4 5">
    <name type="scientific">Zunongwangia atlantica 22II14-10F7</name>
    <dbReference type="NCBI Taxonomy" id="1185767"/>
    <lineage>
        <taxon>Bacteria</taxon>
        <taxon>Pseudomonadati</taxon>
        <taxon>Bacteroidota</taxon>
        <taxon>Flavobacteriia</taxon>
        <taxon>Flavobacteriales</taxon>
        <taxon>Flavobacteriaceae</taxon>
        <taxon>Zunongwangia</taxon>
    </lineage>
</organism>
<gene>
    <name evidence="4" type="ORF">IIF7_14064</name>
</gene>
<dbReference type="InterPro" id="IPR011330">
    <property type="entry name" value="Glyco_hydro/deAcase_b/a-brl"/>
</dbReference>
<evidence type="ECO:0000256" key="1">
    <source>
        <dbReference type="ARBA" id="ARBA00022723"/>
    </source>
</evidence>
<dbReference type="GO" id="GO:0005975">
    <property type="term" value="P:carbohydrate metabolic process"/>
    <property type="evidence" value="ECO:0007669"/>
    <property type="project" value="InterPro"/>
</dbReference>
<evidence type="ECO:0000256" key="2">
    <source>
        <dbReference type="ARBA" id="ARBA00022801"/>
    </source>
</evidence>
<dbReference type="RefSeq" id="WP_084842341.1">
    <property type="nucleotide sequence ID" value="NZ_ARYN01000013.1"/>
</dbReference>
<dbReference type="Proteomes" id="UP000192746">
    <property type="component" value="Unassembled WGS sequence"/>
</dbReference>
<evidence type="ECO:0000313" key="4">
    <source>
        <dbReference type="EMBL" id="ORL44643.1"/>
    </source>
</evidence>
<sequence length="215" mass="25082">MNRFILKYPWILKKLYPRRLSKITAENTLFLTFDDGPIPEITPWVLNLLEKHSAKATFFCIGDNVRKHPEVFLQIKAKGHAIGNHTFNHLDGWKTSTSDYIENFKKAEEIIESQLQQKLISEEKLFRPPYGKIKNKQAAKITNLGYRIVMWDVITGDYDNTYSAEKCLKNTRNLIKSGSIIVFHDSLKAEKNLKYVLPKILEEYAQKGWKFEALF</sequence>
<accession>A0A1Y1T2C5</accession>
<evidence type="ECO:0000259" key="3">
    <source>
        <dbReference type="PROSITE" id="PS51677"/>
    </source>
</evidence>
<keyword evidence="2" id="KW-0378">Hydrolase</keyword>